<feature type="domain" description="G-protein coupled receptors family 2 profile 1" evidence="5">
    <location>
        <begin position="14"/>
        <end position="89"/>
    </location>
</feature>
<name>D8M110_BLAHO</name>
<dbReference type="InterPro" id="IPR000436">
    <property type="entry name" value="Sushi_SCR_CCP_dom"/>
</dbReference>
<dbReference type="AlphaFoldDB" id="D8M110"/>
<dbReference type="SUPFAM" id="SSF111418">
    <property type="entry name" value="Hormone receptor domain"/>
    <property type="match status" value="1"/>
</dbReference>
<dbReference type="SUPFAM" id="SSF57535">
    <property type="entry name" value="Complement control module/SCR domain"/>
    <property type="match status" value="2"/>
</dbReference>
<dbReference type="EMBL" id="FN668644">
    <property type="protein sequence ID" value="CBK21749.2"/>
    <property type="molecule type" value="Genomic_DNA"/>
</dbReference>
<dbReference type="GO" id="GO:0016020">
    <property type="term" value="C:membrane"/>
    <property type="evidence" value="ECO:0007669"/>
    <property type="project" value="InterPro"/>
</dbReference>
<dbReference type="PROSITE" id="PS50227">
    <property type="entry name" value="G_PROTEIN_RECEP_F2_3"/>
    <property type="match status" value="2"/>
</dbReference>
<dbReference type="PROSITE" id="PS50923">
    <property type="entry name" value="SUSHI"/>
    <property type="match status" value="1"/>
</dbReference>
<dbReference type="Gene3D" id="4.10.1240.10">
    <property type="entry name" value="GPCR, family 2, extracellular hormone receptor domain"/>
    <property type="match status" value="2"/>
</dbReference>
<evidence type="ECO:0000313" key="7">
    <source>
        <dbReference type="EMBL" id="CBK21749.2"/>
    </source>
</evidence>
<reference evidence="7" key="1">
    <citation type="submission" date="2010-02" db="EMBL/GenBank/DDBJ databases">
        <title>Sequencing and annotation of the Blastocystis hominis genome.</title>
        <authorList>
            <person name="Wincker P."/>
        </authorList>
    </citation>
    <scope>NUCLEOTIDE SEQUENCE</scope>
    <source>
        <strain evidence="7">Singapore isolate B</strain>
    </source>
</reference>
<organism evidence="7">
    <name type="scientific">Blastocystis hominis</name>
    <dbReference type="NCBI Taxonomy" id="12968"/>
    <lineage>
        <taxon>Eukaryota</taxon>
        <taxon>Sar</taxon>
        <taxon>Stramenopiles</taxon>
        <taxon>Bigyra</taxon>
        <taxon>Opalozoa</taxon>
        <taxon>Opalinata</taxon>
        <taxon>Blastocystidae</taxon>
        <taxon>Blastocystis</taxon>
    </lineage>
</organism>
<sequence>MACDAGKSGKVTRACVNGEWGPVQDNCVEAFCPETREDVITWPRTPIGSSASPSCPIGMTGSVSRQCQQDGTWSATEGFCDGTRCDATGEWPQGAGNYDYSLPCPNGKQGQRIRACLPSGEWSEVFDQCETVQCPANLYQGHFYEVTQAGETCELSCGEGYQGSIRRACSATGTWEEPVNECVQIMCLRQVFELPSGSYNVSASAPNSTPELPCNSGYEGTVTFTCTSSLTWDEPLERCRAMWRDGLTDRADRLRSHGDYRRRGRRDALRRDGGGDLPGGLDGRVQRHVQSAWRVGDHLSVRANPVRGVGGWLVQLAADQRRRDGVAVVRGEGPQSGGKHHAAVQSGGRVGRNAAGRLLGEAGRRGAGHVFLRERDHYDDEASADRVAHADDRRGHVQLRSEAVFTRWNQAGREDGRD</sequence>
<evidence type="ECO:0000256" key="4">
    <source>
        <dbReference type="ARBA" id="ARBA00023180"/>
    </source>
</evidence>
<keyword evidence="8" id="KW-1185">Reference proteome</keyword>
<protein>
    <recommendedName>
        <fullName evidence="9">Sushi domain-containing protein</fullName>
    </recommendedName>
</protein>
<gene>
    <name evidence="7" type="ORF">GSBLH_T00001868001</name>
</gene>
<proteinExistence type="predicted"/>
<dbReference type="Proteomes" id="UP000008312">
    <property type="component" value="Unassembled WGS sequence"/>
</dbReference>
<dbReference type="Pfam" id="PF02793">
    <property type="entry name" value="HRM"/>
    <property type="match status" value="1"/>
</dbReference>
<dbReference type="GeneID" id="24919092"/>
<keyword evidence="2" id="KW-0677">Repeat</keyword>
<evidence type="ECO:0000256" key="2">
    <source>
        <dbReference type="ARBA" id="ARBA00022737"/>
    </source>
</evidence>
<keyword evidence="1" id="KW-0768">Sushi</keyword>
<keyword evidence="3" id="KW-1015">Disulfide bond</keyword>
<feature type="domain" description="G-protein coupled receptors family 2 profile 1" evidence="5">
    <location>
        <begin position="91"/>
        <end position="138"/>
    </location>
</feature>
<keyword evidence="4" id="KW-0325">Glycoprotein</keyword>
<accession>D8M110</accession>
<dbReference type="PANTHER" id="PTHR19325">
    <property type="entry name" value="COMPLEMENT COMPONENT-RELATED SUSHI DOMAIN-CONTAINING"/>
    <property type="match status" value="1"/>
</dbReference>
<dbReference type="InterPro" id="IPR036445">
    <property type="entry name" value="GPCR_2_extracell_dom_sf"/>
</dbReference>
<dbReference type="CDD" id="cd00033">
    <property type="entry name" value="CCP"/>
    <property type="match status" value="2"/>
</dbReference>
<dbReference type="InterPro" id="IPR035976">
    <property type="entry name" value="Sushi/SCR/CCP_sf"/>
</dbReference>
<dbReference type="InterPro" id="IPR050350">
    <property type="entry name" value="Compl-Cell_Adhes-Reg"/>
</dbReference>
<evidence type="ECO:0000259" key="5">
    <source>
        <dbReference type="PROSITE" id="PS50227"/>
    </source>
</evidence>
<evidence type="ECO:0000313" key="8">
    <source>
        <dbReference type="Proteomes" id="UP000008312"/>
    </source>
</evidence>
<dbReference type="RefSeq" id="XP_012895797.1">
    <property type="nucleotide sequence ID" value="XM_013040343.1"/>
</dbReference>
<evidence type="ECO:0008006" key="9">
    <source>
        <dbReference type="Google" id="ProtNLM"/>
    </source>
</evidence>
<evidence type="ECO:0000256" key="3">
    <source>
        <dbReference type="ARBA" id="ARBA00023157"/>
    </source>
</evidence>
<dbReference type="InParanoid" id="D8M110"/>
<feature type="domain" description="Sushi" evidence="6">
    <location>
        <begin position="132"/>
        <end position="184"/>
    </location>
</feature>
<dbReference type="InterPro" id="IPR001879">
    <property type="entry name" value="GPCR_2_extracellular_dom"/>
</dbReference>
<evidence type="ECO:0000259" key="6">
    <source>
        <dbReference type="PROSITE" id="PS50923"/>
    </source>
</evidence>
<dbReference type="PANTHER" id="PTHR19325:SF567">
    <property type="entry name" value="SUSHI, VON WILLEBRAND FACTOR TYPE A, EGF AND PENTRAXIN DOMAIN-CONTAINING PROTEIN 1-LIKE"/>
    <property type="match status" value="1"/>
</dbReference>
<dbReference type="GO" id="GO:0004930">
    <property type="term" value="F:G protein-coupled receptor activity"/>
    <property type="evidence" value="ECO:0007669"/>
    <property type="project" value="InterPro"/>
</dbReference>
<dbReference type="SMART" id="SM00008">
    <property type="entry name" value="HormR"/>
    <property type="match status" value="2"/>
</dbReference>
<evidence type="ECO:0000256" key="1">
    <source>
        <dbReference type="ARBA" id="ARBA00022659"/>
    </source>
</evidence>
<dbReference type="OrthoDB" id="5804959at2759"/>
<dbReference type="Pfam" id="PF00084">
    <property type="entry name" value="Sushi"/>
    <property type="match status" value="1"/>
</dbReference>